<dbReference type="InterPro" id="IPR023393">
    <property type="entry name" value="START-like_dom_sf"/>
</dbReference>
<evidence type="ECO:0000313" key="5">
    <source>
        <dbReference type="Proteomes" id="UP001521137"/>
    </source>
</evidence>
<keyword evidence="2" id="KW-1277">Toxin-antitoxin system</keyword>
<reference evidence="4 5" key="1">
    <citation type="submission" date="2022-01" db="EMBL/GenBank/DDBJ databases">
        <title>Paraglaciecola sp. G1-23.</title>
        <authorList>
            <person name="Jin M.S."/>
            <person name="Han D.M."/>
            <person name="Kim H.M."/>
            <person name="Jeon C.O."/>
        </authorList>
    </citation>
    <scope>NUCLEOTIDE SEQUENCE [LARGE SCALE GENOMIC DNA]</scope>
    <source>
        <strain evidence="4 5">G1-23</strain>
    </source>
</reference>
<dbReference type="EMBL" id="JAKGAS010000016">
    <property type="protein sequence ID" value="MCF2950227.1"/>
    <property type="molecule type" value="Genomic_DNA"/>
</dbReference>
<dbReference type="InterPro" id="IPR044996">
    <property type="entry name" value="COQ10-like"/>
</dbReference>
<dbReference type="Pfam" id="PF03364">
    <property type="entry name" value="Polyketide_cyc"/>
    <property type="match status" value="1"/>
</dbReference>
<dbReference type="SUPFAM" id="SSF55961">
    <property type="entry name" value="Bet v1-like"/>
    <property type="match status" value="1"/>
</dbReference>
<name>A0ABS9DDY0_9ALTE</name>
<dbReference type="InterPro" id="IPR005031">
    <property type="entry name" value="COQ10_START"/>
</dbReference>
<sequence>MSNVSRSALVAYSADSMFDLINDVTRYPEFIPGCAETKVLEQSDDEMRASILISKAGVKQWFTTHNNLHRAESIQMDLVDGPFSQLTGGWTIKALSDSACKIELNLDFAFSSKLVEMAFGRVFNSIAANMVVAFTERAKQVYG</sequence>
<evidence type="ECO:0000256" key="1">
    <source>
        <dbReference type="ARBA" id="ARBA00008918"/>
    </source>
</evidence>
<dbReference type="PANTHER" id="PTHR12901:SF10">
    <property type="entry name" value="COENZYME Q-BINDING PROTEIN COQ10, MITOCHONDRIAL"/>
    <property type="match status" value="1"/>
</dbReference>
<comment type="caution">
    <text evidence="4">The sequence shown here is derived from an EMBL/GenBank/DDBJ whole genome shotgun (WGS) entry which is preliminary data.</text>
</comment>
<evidence type="ECO:0000256" key="2">
    <source>
        <dbReference type="ARBA" id="ARBA00022649"/>
    </source>
</evidence>
<evidence type="ECO:0000259" key="3">
    <source>
        <dbReference type="Pfam" id="PF03364"/>
    </source>
</evidence>
<organism evidence="4 5">
    <name type="scientific">Paraglaciecola algarum</name>
    <dbReference type="NCBI Taxonomy" id="3050085"/>
    <lineage>
        <taxon>Bacteria</taxon>
        <taxon>Pseudomonadati</taxon>
        <taxon>Pseudomonadota</taxon>
        <taxon>Gammaproteobacteria</taxon>
        <taxon>Alteromonadales</taxon>
        <taxon>Alteromonadaceae</taxon>
        <taxon>Paraglaciecola</taxon>
    </lineage>
</organism>
<gene>
    <name evidence="4" type="ORF">L0668_19120</name>
</gene>
<protein>
    <submittedName>
        <fullName evidence="4">Type II toxin-antitoxin system RatA family toxin</fullName>
    </submittedName>
</protein>
<comment type="similarity">
    <text evidence="1">Belongs to the ribosome association toxin RatA family.</text>
</comment>
<dbReference type="PANTHER" id="PTHR12901">
    <property type="entry name" value="SPERM PROTEIN HOMOLOG"/>
    <property type="match status" value="1"/>
</dbReference>
<proteinExistence type="inferred from homology"/>
<dbReference type="Proteomes" id="UP001521137">
    <property type="component" value="Unassembled WGS sequence"/>
</dbReference>
<dbReference type="RefSeq" id="WP_235314328.1">
    <property type="nucleotide sequence ID" value="NZ_JAKGAS010000016.1"/>
</dbReference>
<feature type="domain" description="Coenzyme Q-binding protein COQ10 START" evidence="3">
    <location>
        <begin position="10"/>
        <end position="135"/>
    </location>
</feature>
<dbReference type="Gene3D" id="3.30.530.20">
    <property type="match status" value="1"/>
</dbReference>
<keyword evidence="5" id="KW-1185">Reference proteome</keyword>
<dbReference type="CDD" id="cd07813">
    <property type="entry name" value="COQ10p_like"/>
    <property type="match status" value="1"/>
</dbReference>
<accession>A0ABS9DDY0</accession>
<evidence type="ECO:0000313" key="4">
    <source>
        <dbReference type="EMBL" id="MCF2950227.1"/>
    </source>
</evidence>